<evidence type="ECO:0000313" key="2">
    <source>
        <dbReference type="EMBL" id="KAJ8879784.1"/>
    </source>
</evidence>
<proteinExistence type="inferred from homology"/>
<dbReference type="PANTHER" id="PTHR12674">
    <property type="entry name" value="PREFOLDIN SUBUNIT 5"/>
    <property type="match status" value="1"/>
</dbReference>
<gene>
    <name evidence="2" type="ORF">PR048_020392</name>
</gene>
<dbReference type="Proteomes" id="UP001159363">
    <property type="component" value="Chromosome 6"/>
</dbReference>
<dbReference type="InterPro" id="IPR011599">
    <property type="entry name" value="PFD_alpha_archaea"/>
</dbReference>
<dbReference type="NCBIfam" id="TIGR00293">
    <property type="entry name" value="prefoldin subunit alpha"/>
    <property type="match status" value="1"/>
</dbReference>
<dbReference type="SUPFAM" id="SSF46579">
    <property type="entry name" value="Prefoldin"/>
    <property type="match status" value="1"/>
</dbReference>
<dbReference type="Pfam" id="PF02996">
    <property type="entry name" value="Prefoldin"/>
    <property type="match status" value="1"/>
</dbReference>
<dbReference type="InterPro" id="IPR009053">
    <property type="entry name" value="Prefoldin"/>
</dbReference>
<name>A0ABQ9H661_9NEOP</name>
<protein>
    <recommendedName>
        <fullName evidence="4">Prefoldin subunit 5</fullName>
    </recommendedName>
</protein>
<organism evidence="2 3">
    <name type="scientific">Dryococelus australis</name>
    <dbReference type="NCBI Taxonomy" id="614101"/>
    <lineage>
        <taxon>Eukaryota</taxon>
        <taxon>Metazoa</taxon>
        <taxon>Ecdysozoa</taxon>
        <taxon>Arthropoda</taxon>
        <taxon>Hexapoda</taxon>
        <taxon>Insecta</taxon>
        <taxon>Pterygota</taxon>
        <taxon>Neoptera</taxon>
        <taxon>Polyneoptera</taxon>
        <taxon>Phasmatodea</taxon>
        <taxon>Verophasmatodea</taxon>
        <taxon>Anareolatae</taxon>
        <taxon>Phasmatidae</taxon>
        <taxon>Eurycanthinae</taxon>
        <taxon>Dryococelus</taxon>
    </lineage>
</organism>
<evidence type="ECO:0008006" key="4">
    <source>
        <dbReference type="Google" id="ProtNLM"/>
    </source>
</evidence>
<dbReference type="Gene3D" id="1.10.287.370">
    <property type="match status" value="1"/>
</dbReference>
<comment type="similarity">
    <text evidence="1">Belongs to the prefoldin subunit alpha family.</text>
</comment>
<accession>A0ABQ9H661</accession>
<reference evidence="2 3" key="1">
    <citation type="submission" date="2023-02" db="EMBL/GenBank/DDBJ databases">
        <title>LHISI_Scaffold_Assembly.</title>
        <authorList>
            <person name="Stuart O.P."/>
            <person name="Cleave R."/>
            <person name="Magrath M.J.L."/>
            <person name="Mikheyev A.S."/>
        </authorList>
    </citation>
    <scope>NUCLEOTIDE SEQUENCE [LARGE SCALE GENOMIC DNA]</scope>
    <source>
        <strain evidence="2">Daus_M_001</strain>
        <tissue evidence="2">Leg muscle</tissue>
    </source>
</reference>
<keyword evidence="3" id="KW-1185">Reference proteome</keyword>
<dbReference type="PANTHER" id="PTHR12674:SF2">
    <property type="entry name" value="PREFOLDIN SUBUNIT 5"/>
    <property type="match status" value="1"/>
</dbReference>
<comment type="caution">
    <text evidence="2">The sequence shown here is derived from an EMBL/GenBank/DDBJ whole genome shotgun (WGS) entry which is preliminary data.</text>
</comment>
<sequence>MASNGEMELLDITKLSLYQLTQLKQQFDRELNVFSDSLQTLKMAQGKFMDSNESLEKISRKVEGTTIMVPLTGSMYVPGRISDGNSVLIDIGTGYFVRKDVSGARDYFSRRVAYVTQQMEKISALALEKNKQREAVVDIMEAQIQAQLAGQTRQC</sequence>
<evidence type="ECO:0000313" key="3">
    <source>
        <dbReference type="Proteomes" id="UP001159363"/>
    </source>
</evidence>
<dbReference type="EMBL" id="JARBHB010000007">
    <property type="protein sequence ID" value="KAJ8879784.1"/>
    <property type="molecule type" value="Genomic_DNA"/>
</dbReference>
<dbReference type="InterPro" id="IPR004127">
    <property type="entry name" value="Prefoldin_subunit_alpha"/>
</dbReference>
<evidence type="ECO:0000256" key="1">
    <source>
        <dbReference type="ARBA" id="ARBA00010048"/>
    </source>
</evidence>
<dbReference type="CDD" id="cd23157">
    <property type="entry name" value="Prefoldin_5"/>
    <property type="match status" value="1"/>
</dbReference>